<evidence type="ECO:0000313" key="1">
    <source>
        <dbReference type="EMBL" id="XDQ40178.1"/>
    </source>
</evidence>
<protein>
    <recommendedName>
        <fullName evidence="2">Transposase</fullName>
    </recommendedName>
</protein>
<evidence type="ECO:0008006" key="2">
    <source>
        <dbReference type="Google" id="ProtNLM"/>
    </source>
</evidence>
<gene>
    <name evidence="1" type="ORF">AB5J49_46390</name>
</gene>
<organism evidence="1">
    <name type="scientific">Streptomyces sp. R28</name>
    <dbReference type="NCBI Taxonomy" id="3238628"/>
    <lineage>
        <taxon>Bacteria</taxon>
        <taxon>Bacillati</taxon>
        <taxon>Actinomycetota</taxon>
        <taxon>Actinomycetes</taxon>
        <taxon>Kitasatosporales</taxon>
        <taxon>Streptomycetaceae</taxon>
        <taxon>Streptomyces</taxon>
    </lineage>
</organism>
<sequence length="68" mass="7458">MGIDDFALRRCHRCHDYATVVIDAYTGTRISHGLCDAAAKEVAAHSACWATVTGLRQGKLVELTLQRL</sequence>
<reference evidence="1" key="1">
    <citation type="submission" date="2024-07" db="EMBL/GenBank/DDBJ databases">
        <authorList>
            <person name="Yu S.T."/>
        </authorList>
    </citation>
    <scope>NUCLEOTIDE SEQUENCE</scope>
    <source>
        <strain evidence="1">R28</strain>
    </source>
</reference>
<dbReference type="RefSeq" id="WP_369174884.1">
    <property type="nucleotide sequence ID" value="NZ_CP163439.1"/>
</dbReference>
<proteinExistence type="predicted"/>
<accession>A0AB39QFR8</accession>
<dbReference type="EMBL" id="CP163439">
    <property type="protein sequence ID" value="XDQ40178.1"/>
    <property type="molecule type" value="Genomic_DNA"/>
</dbReference>
<name>A0AB39QFR8_9ACTN</name>
<dbReference type="AlphaFoldDB" id="A0AB39QFR8"/>